<name>A0A9D9HA58_9LACO</name>
<dbReference type="EMBL" id="JADIMP010000101">
    <property type="protein sequence ID" value="MBO8442007.1"/>
    <property type="molecule type" value="Genomic_DNA"/>
</dbReference>
<evidence type="ECO:0000313" key="4">
    <source>
        <dbReference type="Proteomes" id="UP000823614"/>
    </source>
</evidence>
<dbReference type="PANTHER" id="PTHR33988">
    <property type="entry name" value="ENDORIBONUCLEASE MAZF-RELATED"/>
    <property type="match status" value="1"/>
</dbReference>
<dbReference type="InterPro" id="IPR011067">
    <property type="entry name" value="Plasmid_toxin/cell-grow_inhib"/>
</dbReference>
<evidence type="ECO:0000313" key="3">
    <source>
        <dbReference type="EMBL" id="MBO8442007.1"/>
    </source>
</evidence>
<keyword evidence="2" id="KW-1277">Toxin-antitoxin system</keyword>
<dbReference type="Proteomes" id="UP000823614">
    <property type="component" value="Unassembled WGS sequence"/>
</dbReference>
<dbReference type="Gene3D" id="2.30.30.110">
    <property type="match status" value="1"/>
</dbReference>
<dbReference type="AlphaFoldDB" id="A0A9D9HA58"/>
<comment type="similarity">
    <text evidence="1">Belongs to the PemK/MazF family.</text>
</comment>
<accession>A0A9D9HA58</accession>
<sequence>MNKVKYHQGDIVWLNFSPSIGNEMKGIHPAVIVSSNAYNQVSNYIVVCPITSHGNDFRGYVPLEGYSIHGRINTTQVYSYSLKRLTSIKVVDHLKIEDMLMVQQYINFIFTVDD</sequence>
<evidence type="ECO:0000256" key="2">
    <source>
        <dbReference type="ARBA" id="ARBA00022649"/>
    </source>
</evidence>
<reference evidence="3" key="1">
    <citation type="submission" date="2020-10" db="EMBL/GenBank/DDBJ databases">
        <authorList>
            <person name="Gilroy R."/>
        </authorList>
    </citation>
    <scope>NUCLEOTIDE SEQUENCE</scope>
    <source>
        <strain evidence="3">C6-149</strain>
    </source>
</reference>
<gene>
    <name evidence="3" type="ORF">IAA89_06215</name>
</gene>
<dbReference type="Pfam" id="PF02452">
    <property type="entry name" value="PemK_toxin"/>
    <property type="match status" value="1"/>
</dbReference>
<comment type="caution">
    <text evidence="3">The sequence shown here is derived from an EMBL/GenBank/DDBJ whole genome shotgun (WGS) entry which is preliminary data.</text>
</comment>
<dbReference type="GO" id="GO:0004521">
    <property type="term" value="F:RNA endonuclease activity"/>
    <property type="evidence" value="ECO:0007669"/>
    <property type="project" value="TreeGrafter"/>
</dbReference>
<dbReference type="GO" id="GO:0016075">
    <property type="term" value="P:rRNA catabolic process"/>
    <property type="evidence" value="ECO:0007669"/>
    <property type="project" value="TreeGrafter"/>
</dbReference>
<dbReference type="GO" id="GO:0003677">
    <property type="term" value="F:DNA binding"/>
    <property type="evidence" value="ECO:0007669"/>
    <property type="project" value="InterPro"/>
</dbReference>
<protein>
    <submittedName>
        <fullName evidence="3">Type II toxin-antitoxin system PemK/MazF family toxin</fullName>
    </submittedName>
</protein>
<dbReference type="SUPFAM" id="SSF50118">
    <property type="entry name" value="Cell growth inhibitor/plasmid maintenance toxic component"/>
    <property type="match status" value="1"/>
</dbReference>
<organism evidence="3 4">
    <name type="scientific">Candidatus Gallilactobacillus intestinavium</name>
    <dbReference type="NCBI Taxonomy" id="2840838"/>
    <lineage>
        <taxon>Bacteria</taxon>
        <taxon>Bacillati</taxon>
        <taxon>Bacillota</taxon>
        <taxon>Bacilli</taxon>
        <taxon>Lactobacillales</taxon>
        <taxon>Lactobacillaceae</taxon>
        <taxon>Lactobacillaceae incertae sedis</taxon>
        <taxon>Candidatus Gallilactobacillus</taxon>
    </lineage>
</organism>
<reference evidence="3" key="2">
    <citation type="journal article" date="2021" name="PeerJ">
        <title>Extensive microbial diversity within the chicken gut microbiome revealed by metagenomics and culture.</title>
        <authorList>
            <person name="Gilroy R."/>
            <person name="Ravi A."/>
            <person name="Getino M."/>
            <person name="Pursley I."/>
            <person name="Horton D.L."/>
            <person name="Alikhan N.F."/>
            <person name="Baker D."/>
            <person name="Gharbi K."/>
            <person name="Hall N."/>
            <person name="Watson M."/>
            <person name="Adriaenssens E.M."/>
            <person name="Foster-Nyarko E."/>
            <person name="Jarju S."/>
            <person name="Secka A."/>
            <person name="Antonio M."/>
            <person name="Oren A."/>
            <person name="Chaudhuri R.R."/>
            <person name="La Ragione R."/>
            <person name="Hildebrand F."/>
            <person name="Pallen M.J."/>
        </authorList>
    </citation>
    <scope>NUCLEOTIDE SEQUENCE</scope>
    <source>
        <strain evidence="3">C6-149</strain>
    </source>
</reference>
<evidence type="ECO:0000256" key="1">
    <source>
        <dbReference type="ARBA" id="ARBA00007521"/>
    </source>
</evidence>
<dbReference type="InterPro" id="IPR003477">
    <property type="entry name" value="PemK-like"/>
</dbReference>
<proteinExistence type="inferred from homology"/>
<dbReference type="GO" id="GO:0006402">
    <property type="term" value="P:mRNA catabolic process"/>
    <property type="evidence" value="ECO:0007669"/>
    <property type="project" value="TreeGrafter"/>
</dbReference>